<evidence type="ECO:0000313" key="1">
    <source>
        <dbReference type="EMBL" id="KAL3586561.1"/>
    </source>
</evidence>
<accession>A0ACC4C599</accession>
<protein>
    <submittedName>
        <fullName evidence="1">Uncharacterized protein</fullName>
    </submittedName>
</protein>
<dbReference type="EMBL" id="RCHU02000006">
    <property type="protein sequence ID" value="KAL3586561.1"/>
    <property type="molecule type" value="Genomic_DNA"/>
</dbReference>
<gene>
    <name evidence="1" type="ORF">D5086_013428</name>
</gene>
<sequence>MCKGKIRKEGITHVLHLPFGEKRYAYASLGLLFLRSKAVLTVDKEVHIEGNGGVSRERSDYDVIVIGSGIGGLVAATQLAVKGAKVLVLEKYVIPGGSSGYYERDGYTFDVGSSVMIGFSDKVLDGYLQKVAVGCEMEVIPDPTTVHFHLPNNLSVKVPKEYSDFISELTAKFPHEKEGILKFYGECWKIFNALNSLELKSLEEPIYLLGQFFQKPLECLTLGQYVFWHHLSKEKLVCSLLICPKNAGTNRSRSTVKDPGVVVFIDCECFIVRQQFNAFARPQ</sequence>
<evidence type="ECO:0000313" key="2">
    <source>
        <dbReference type="Proteomes" id="UP000309997"/>
    </source>
</evidence>
<reference evidence="1 2" key="1">
    <citation type="journal article" date="2024" name="Plant Biotechnol. J.">
        <title>Genome and CRISPR/Cas9 system of a widespread forest tree (Populus alba) in the world.</title>
        <authorList>
            <person name="Liu Y.J."/>
            <person name="Jiang P.F."/>
            <person name="Han X.M."/>
            <person name="Li X.Y."/>
            <person name="Wang H.M."/>
            <person name="Wang Y.J."/>
            <person name="Wang X.X."/>
            <person name="Zeng Q.Y."/>
        </authorList>
    </citation>
    <scope>NUCLEOTIDE SEQUENCE [LARGE SCALE GENOMIC DNA]</scope>
    <source>
        <strain evidence="2">cv. PAL-ZL1</strain>
    </source>
</reference>
<proteinExistence type="predicted"/>
<comment type="caution">
    <text evidence="1">The sequence shown here is derived from an EMBL/GenBank/DDBJ whole genome shotgun (WGS) entry which is preliminary data.</text>
</comment>
<keyword evidence="2" id="KW-1185">Reference proteome</keyword>
<organism evidence="1 2">
    <name type="scientific">Populus alba</name>
    <name type="common">White poplar</name>
    <dbReference type="NCBI Taxonomy" id="43335"/>
    <lineage>
        <taxon>Eukaryota</taxon>
        <taxon>Viridiplantae</taxon>
        <taxon>Streptophyta</taxon>
        <taxon>Embryophyta</taxon>
        <taxon>Tracheophyta</taxon>
        <taxon>Spermatophyta</taxon>
        <taxon>Magnoliopsida</taxon>
        <taxon>eudicotyledons</taxon>
        <taxon>Gunneridae</taxon>
        <taxon>Pentapetalae</taxon>
        <taxon>rosids</taxon>
        <taxon>fabids</taxon>
        <taxon>Malpighiales</taxon>
        <taxon>Salicaceae</taxon>
        <taxon>Saliceae</taxon>
        <taxon>Populus</taxon>
    </lineage>
</organism>
<name>A0ACC4C599_POPAL</name>
<dbReference type="Proteomes" id="UP000309997">
    <property type="component" value="Unassembled WGS sequence"/>
</dbReference>